<keyword evidence="1" id="KW-1133">Transmembrane helix</keyword>
<dbReference type="RefSeq" id="WP_111866491.1">
    <property type="nucleotide sequence ID" value="NZ_QLYX01000005.1"/>
</dbReference>
<feature type="transmembrane region" description="Helical" evidence="1">
    <location>
        <begin position="176"/>
        <end position="195"/>
    </location>
</feature>
<feature type="transmembrane region" description="Helical" evidence="1">
    <location>
        <begin position="142"/>
        <end position="164"/>
    </location>
</feature>
<accession>A0A365H6C6</accession>
<organism evidence="3 4">
    <name type="scientific">Actinomadura craniellae</name>
    <dbReference type="NCBI Taxonomy" id="2231787"/>
    <lineage>
        <taxon>Bacteria</taxon>
        <taxon>Bacillati</taxon>
        <taxon>Actinomycetota</taxon>
        <taxon>Actinomycetes</taxon>
        <taxon>Streptosporangiales</taxon>
        <taxon>Thermomonosporaceae</taxon>
        <taxon>Actinomadura</taxon>
    </lineage>
</organism>
<dbReference type="Proteomes" id="UP000251891">
    <property type="component" value="Unassembled WGS sequence"/>
</dbReference>
<feature type="domain" description="MHYT" evidence="2">
    <location>
        <begin position="9"/>
        <end position="199"/>
    </location>
</feature>
<dbReference type="Pfam" id="PF03707">
    <property type="entry name" value="MHYT"/>
    <property type="match status" value="3"/>
</dbReference>
<keyword evidence="4" id="KW-1185">Reference proteome</keyword>
<evidence type="ECO:0000259" key="2">
    <source>
        <dbReference type="PROSITE" id="PS50924"/>
    </source>
</evidence>
<evidence type="ECO:0000256" key="1">
    <source>
        <dbReference type="PROSITE-ProRule" id="PRU00244"/>
    </source>
</evidence>
<dbReference type="PANTHER" id="PTHR35152">
    <property type="entry name" value="DOMAIN SIGNALLING PROTEIN, PUTATIVE (AFU_ORTHOLOGUE AFUA_5G11310)-RELATED"/>
    <property type="match status" value="1"/>
</dbReference>
<gene>
    <name evidence="3" type="ORF">DPM19_12285</name>
</gene>
<sequence>MAEIHHFSYGPLTPVLALLLSFAGSLLGLRCTVRARDVEGRARAGWLALGAVAIGGTGIWVMHFIAMLGFEVRGMEIRYDAFLTLLSALVAVLVVGAGLFIVGFGGFRPRPLLGGGALTGAGVASMHYLGMAAMNMSGHVEYNPLLVVASVLIALVAATAALWFSARLSGGWTTTGAAAIMAVAISGMHYTGMLAMEVHADPALGAPSGATALDFLLPLFLGVSLVSVLLMLIIAVSPRDADAN</sequence>
<dbReference type="GO" id="GO:0016020">
    <property type="term" value="C:membrane"/>
    <property type="evidence" value="ECO:0007669"/>
    <property type="project" value="UniProtKB-UniRule"/>
</dbReference>
<dbReference type="OrthoDB" id="3763366at2"/>
<name>A0A365H6C6_9ACTN</name>
<dbReference type="AlphaFoldDB" id="A0A365H6C6"/>
<evidence type="ECO:0000313" key="3">
    <source>
        <dbReference type="EMBL" id="RAY14552.1"/>
    </source>
</evidence>
<keyword evidence="1" id="KW-0812">Transmembrane</keyword>
<dbReference type="EMBL" id="QLYX01000005">
    <property type="protein sequence ID" value="RAY14552.1"/>
    <property type="molecule type" value="Genomic_DNA"/>
</dbReference>
<feature type="transmembrane region" description="Helical" evidence="1">
    <location>
        <begin position="45"/>
        <end position="70"/>
    </location>
</feature>
<proteinExistence type="predicted"/>
<feature type="transmembrane region" description="Helical" evidence="1">
    <location>
        <begin position="112"/>
        <end position="130"/>
    </location>
</feature>
<feature type="transmembrane region" description="Helical" evidence="1">
    <location>
        <begin position="215"/>
        <end position="236"/>
    </location>
</feature>
<evidence type="ECO:0000313" key="4">
    <source>
        <dbReference type="Proteomes" id="UP000251891"/>
    </source>
</evidence>
<comment type="caution">
    <text evidence="3">The sequence shown here is derived from an EMBL/GenBank/DDBJ whole genome shotgun (WGS) entry which is preliminary data.</text>
</comment>
<dbReference type="PANTHER" id="PTHR35152:SF1">
    <property type="entry name" value="DOMAIN SIGNALLING PROTEIN, PUTATIVE (AFU_ORTHOLOGUE AFUA_5G11310)-RELATED"/>
    <property type="match status" value="1"/>
</dbReference>
<feature type="transmembrane region" description="Helical" evidence="1">
    <location>
        <begin position="12"/>
        <end position="33"/>
    </location>
</feature>
<dbReference type="PROSITE" id="PS50924">
    <property type="entry name" value="MHYT"/>
    <property type="match status" value="1"/>
</dbReference>
<reference evidence="3 4" key="1">
    <citation type="submission" date="2018-06" db="EMBL/GenBank/DDBJ databases">
        <title>Actinomadura craniellae sp. nov. isolated from marine sponge Craniella sp.</title>
        <authorList>
            <person name="Li L."/>
            <person name="Xu Q.H."/>
            <person name="Lin H.W."/>
            <person name="Lu Y.H."/>
        </authorList>
    </citation>
    <scope>NUCLEOTIDE SEQUENCE [LARGE SCALE GENOMIC DNA]</scope>
    <source>
        <strain evidence="3 4">LHW63021</strain>
    </source>
</reference>
<feature type="transmembrane region" description="Helical" evidence="1">
    <location>
        <begin position="82"/>
        <end position="105"/>
    </location>
</feature>
<keyword evidence="1" id="KW-0472">Membrane</keyword>
<dbReference type="InterPro" id="IPR005330">
    <property type="entry name" value="MHYT_dom"/>
</dbReference>
<protein>
    <recommendedName>
        <fullName evidence="2">MHYT domain-containing protein</fullName>
    </recommendedName>
</protein>